<organism evidence="2 3">
    <name type="scientific">Mycetocola manganoxydans</name>
    <dbReference type="NCBI Taxonomy" id="699879"/>
    <lineage>
        <taxon>Bacteria</taxon>
        <taxon>Bacillati</taxon>
        <taxon>Actinomycetota</taxon>
        <taxon>Actinomycetes</taxon>
        <taxon>Micrococcales</taxon>
        <taxon>Microbacteriaceae</taxon>
        <taxon>Mycetocola</taxon>
    </lineage>
</organism>
<name>A0A3L6ZVV0_9MICO</name>
<dbReference type="Proteomes" id="UP000270299">
    <property type="component" value="Unassembled WGS sequence"/>
</dbReference>
<sequence>MAVRTRVARARTGTERGITMVELLVAMLLLSIVMTVVIALLSSLTKAASMSQGIDASSKTASNAMNELALVIRNGASVPVRNNIVPLAAFAAASPESMTIHSVLSSTGSVLAPVKVGFTVNAQRQLIEQRWTASVSDGYYSWPASATVSTRNLSGSLLIPEAGGTSLFTYLDSTGTPIPMGAGNKIIAANLEKVRSVIITMRVEAEGGAAGEIVELVNTVGVPNLGEVRTE</sequence>
<keyword evidence="3" id="KW-1185">Reference proteome</keyword>
<accession>A0A3L6ZVV0</accession>
<protein>
    <submittedName>
        <fullName evidence="2">Type II secretion system protein</fullName>
    </submittedName>
</protein>
<evidence type="ECO:0000313" key="2">
    <source>
        <dbReference type="EMBL" id="RLP71938.1"/>
    </source>
</evidence>
<dbReference type="Pfam" id="PF07963">
    <property type="entry name" value="N_methyl"/>
    <property type="match status" value="1"/>
</dbReference>
<evidence type="ECO:0000313" key="3">
    <source>
        <dbReference type="Proteomes" id="UP000270299"/>
    </source>
</evidence>
<reference evidence="2 3" key="1">
    <citation type="submission" date="2018-10" db="EMBL/GenBank/DDBJ databases">
        <authorList>
            <person name="Li J."/>
        </authorList>
    </citation>
    <scope>NUCLEOTIDE SEQUENCE [LARGE SCALE GENOMIC DNA]</scope>
    <source>
        <strain evidence="2 3">CCTCC AB209002</strain>
    </source>
</reference>
<evidence type="ECO:0000256" key="1">
    <source>
        <dbReference type="SAM" id="Phobius"/>
    </source>
</evidence>
<dbReference type="AlphaFoldDB" id="A0A3L6ZVV0"/>
<dbReference type="EMBL" id="RCUV01000006">
    <property type="protein sequence ID" value="RLP71938.1"/>
    <property type="molecule type" value="Genomic_DNA"/>
</dbReference>
<comment type="caution">
    <text evidence="2">The sequence shown here is derived from an EMBL/GenBank/DDBJ whole genome shotgun (WGS) entry which is preliminary data.</text>
</comment>
<gene>
    <name evidence="2" type="ORF">D9V29_05750</name>
</gene>
<dbReference type="RefSeq" id="WP_121672386.1">
    <property type="nucleotide sequence ID" value="NZ_BMXM01000005.1"/>
</dbReference>
<feature type="transmembrane region" description="Helical" evidence="1">
    <location>
        <begin position="21"/>
        <end position="41"/>
    </location>
</feature>
<keyword evidence="1" id="KW-0812">Transmembrane</keyword>
<dbReference type="InterPro" id="IPR012902">
    <property type="entry name" value="N_methyl_site"/>
</dbReference>
<dbReference type="OrthoDB" id="5117357at2"/>
<keyword evidence="1" id="KW-1133">Transmembrane helix</keyword>
<proteinExistence type="predicted"/>
<keyword evidence="1" id="KW-0472">Membrane</keyword>